<dbReference type="InterPro" id="IPR013249">
    <property type="entry name" value="RNA_pol_sigma70_r4_t2"/>
</dbReference>
<dbReference type="GO" id="GO:0003677">
    <property type="term" value="F:DNA binding"/>
    <property type="evidence" value="ECO:0007669"/>
    <property type="project" value="InterPro"/>
</dbReference>
<evidence type="ECO:0000256" key="4">
    <source>
        <dbReference type="ARBA" id="ARBA00023163"/>
    </source>
</evidence>
<evidence type="ECO:0000256" key="1">
    <source>
        <dbReference type="ARBA" id="ARBA00010641"/>
    </source>
</evidence>
<dbReference type="Gene3D" id="1.10.1740.10">
    <property type="match status" value="1"/>
</dbReference>
<name>A0A6C2YJA0_9BACT</name>
<feature type="domain" description="RNA polymerase sigma factor 70 region 4 type 2" evidence="5">
    <location>
        <begin position="126"/>
        <end position="178"/>
    </location>
</feature>
<keyword evidence="7" id="KW-1185">Reference proteome</keyword>
<reference evidence="6" key="1">
    <citation type="submission" date="2019-04" db="EMBL/GenBank/DDBJ databases">
        <authorList>
            <consortium name="Science for Life Laboratories"/>
        </authorList>
    </citation>
    <scope>NUCLEOTIDE SEQUENCE</scope>
    <source>
        <strain evidence="6">MBLW1</strain>
    </source>
</reference>
<dbReference type="InterPro" id="IPR013324">
    <property type="entry name" value="RNA_pol_sigma_r3/r4-like"/>
</dbReference>
<dbReference type="NCBIfam" id="TIGR02984">
    <property type="entry name" value="Sig-70_plancto1"/>
    <property type="match status" value="1"/>
</dbReference>
<comment type="similarity">
    <text evidence="1">Belongs to the sigma-70 factor family. ECF subfamily.</text>
</comment>
<dbReference type="Pfam" id="PF08281">
    <property type="entry name" value="Sigma70_r4_2"/>
    <property type="match status" value="1"/>
</dbReference>
<dbReference type="SUPFAM" id="SSF88659">
    <property type="entry name" value="Sigma3 and sigma4 domains of RNA polymerase sigma factors"/>
    <property type="match status" value="1"/>
</dbReference>
<evidence type="ECO:0000259" key="5">
    <source>
        <dbReference type="Pfam" id="PF08281"/>
    </source>
</evidence>
<dbReference type="GO" id="GO:0006352">
    <property type="term" value="P:DNA-templated transcription initiation"/>
    <property type="evidence" value="ECO:0007669"/>
    <property type="project" value="InterPro"/>
</dbReference>
<evidence type="ECO:0000313" key="6">
    <source>
        <dbReference type="EMBL" id="VIP01052.1"/>
    </source>
</evidence>
<gene>
    <name evidence="6" type="ORF">GMBLW1_29080</name>
</gene>
<dbReference type="AlphaFoldDB" id="A0A6C2YJA0"/>
<dbReference type="EMBL" id="LR593887">
    <property type="protein sequence ID" value="VTR97529.1"/>
    <property type="molecule type" value="Genomic_DNA"/>
</dbReference>
<keyword evidence="4" id="KW-0804">Transcription</keyword>
<protein>
    <recommendedName>
        <fullName evidence="5">RNA polymerase sigma factor 70 region 4 type 2 domain-containing protein</fullName>
    </recommendedName>
</protein>
<dbReference type="InterPro" id="IPR013325">
    <property type="entry name" value="RNA_pol_sigma_r2"/>
</dbReference>
<dbReference type="Gene3D" id="1.10.10.10">
    <property type="entry name" value="Winged helix-like DNA-binding domain superfamily/Winged helix DNA-binding domain"/>
    <property type="match status" value="1"/>
</dbReference>
<organism evidence="6">
    <name type="scientific">Tuwongella immobilis</name>
    <dbReference type="NCBI Taxonomy" id="692036"/>
    <lineage>
        <taxon>Bacteria</taxon>
        <taxon>Pseudomonadati</taxon>
        <taxon>Planctomycetota</taxon>
        <taxon>Planctomycetia</taxon>
        <taxon>Gemmatales</taxon>
        <taxon>Gemmataceae</taxon>
        <taxon>Tuwongella</taxon>
    </lineage>
</organism>
<keyword evidence="3" id="KW-0731">Sigma factor</keyword>
<dbReference type="InterPro" id="IPR039425">
    <property type="entry name" value="RNA_pol_sigma-70-like"/>
</dbReference>
<dbReference type="PANTHER" id="PTHR43133">
    <property type="entry name" value="RNA POLYMERASE ECF-TYPE SIGMA FACTO"/>
    <property type="match status" value="1"/>
</dbReference>
<dbReference type="InterPro" id="IPR014284">
    <property type="entry name" value="RNA_pol_sigma-70_dom"/>
</dbReference>
<dbReference type="InterPro" id="IPR014326">
    <property type="entry name" value="RNA_pol_sigma-70_Plancto"/>
</dbReference>
<dbReference type="KEGG" id="tim:GMBLW1_29080"/>
<accession>A0A6C2YJA0</accession>
<evidence type="ECO:0000256" key="3">
    <source>
        <dbReference type="ARBA" id="ARBA00023082"/>
    </source>
</evidence>
<sequence>MTVTDAHAQPEHYADYLRMLARSQITSRLQAKLDASDIVQQTLLQAHRNQHQYRGQTEAEWVGWLRVILANVLATELRKFHTQARDPAREMSIEASLDHSASRFDNLLAADQTSPSERAGRSEQRLQLARALAQLPNDQREVIERHHLMGWTIAEVAEQMQKSKPAVVGLLFRGLKRLRECLSDQEGSTHATKSSG</sequence>
<dbReference type="CDD" id="cd06171">
    <property type="entry name" value="Sigma70_r4"/>
    <property type="match status" value="1"/>
</dbReference>
<dbReference type="NCBIfam" id="TIGR02937">
    <property type="entry name" value="sigma70-ECF"/>
    <property type="match status" value="1"/>
</dbReference>
<dbReference type="PANTHER" id="PTHR43133:SF51">
    <property type="entry name" value="RNA POLYMERASE SIGMA FACTOR"/>
    <property type="match status" value="1"/>
</dbReference>
<dbReference type="Proteomes" id="UP000464378">
    <property type="component" value="Chromosome"/>
</dbReference>
<dbReference type="GO" id="GO:0016987">
    <property type="term" value="F:sigma factor activity"/>
    <property type="evidence" value="ECO:0007669"/>
    <property type="project" value="UniProtKB-KW"/>
</dbReference>
<evidence type="ECO:0000256" key="2">
    <source>
        <dbReference type="ARBA" id="ARBA00023015"/>
    </source>
</evidence>
<dbReference type="EMBL" id="LR586016">
    <property type="protein sequence ID" value="VIP01052.1"/>
    <property type="molecule type" value="Genomic_DNA"/>
</dbReference>
<evidence type="ECO:0000313" key="7">
    <source>
        <dbReference type="Proteomes" id="UP000464378"/>
    </source>
</evidence>
<dbReference type="InParanoid" id="A0A6C2YJA0"/>
<dbReference type="SUPFAM" id="SSF88946">
    <property type="entry name" value="Sigma2 domain of RNA polymerase sigma factors"/>
    <property type="match status" value="1"/>
</dbReference>
<keyword evidence="2" id="KW-0805">Transcription regulation</keyword>
<dbReference type="InterPro" id="IPR036388">
    <property type="entry name" value="WH-like_DNA-bd_sf"/>
</dbReference>
<proteinExistence type="inferred from homology"/>